<dbReference type="AlphaFoldDB" id="O86259"/>
<sequence>MRLINFRAIIRINIDPEGFVMTITTVGIDLAKNVFAVHCIDQNGKAVLVKPKVSRAALSELIAGLPPCVIGMEACSGAHYWARLFRQYGHDVRLMAPKFVSPYRMAGKTGKNDAADAIAICEAVQRPHMRFVPVKDESQQAMQCLHRTRQGFIQERTATYNRLRGLISEFGVIAPQSTDALRHVVSDQKETLPVQVRLCIDDLLTHVTNIEEKIAEYDRVLSRVAKTDHRSQQLMELKGVGPTTASALVASIGNAHDFKNGRQLAAWLGLTPSQYSSGGKSKLGRITKAGDAYLRTLLVQGARSVMVGAENRTDPFSRWVCSLIGRRGYWRAVVAIAAKNARLCWASLHYGDDFRLYSTT</sequence>
<evidence type="ECO:0000259" key="1">
    <source>
        <dbReference type="Pfam" id="PF01548"/>
    </source>
</evidence>
<dbReference type="EMBL" id="AJ010745">
    <property type="protein sequence ID" value="CAA09339.1"/>
    <property type="molecule type" value="Genomic_DNA"/>
</dbReference>
<accession>O86259</accession>
<dbReference type="GO" id="GO:0004803">
    <property type="term" value="F:transposase activity"/>
    <property type="evidence" value="ECO:0007669"/>
    <property type="project" value="InterPro"/>
</dbReference>
<dbReference type="NCBIfam" id="NF033542">
    <property type="entry name" value="transpos_IS110"/>
    <property type="match status" value="1"/>
</dbReference>
<feature type="domain" description="Transposase IS110-like N-terminal" evidence="1">
    <location>
        <begin position="26"/>
        <end position="169"/>
    </location>
</feature>
<reference evidence="3" key="2">
    <citation type="submission" date="1998-08" db="EMBL/GenBank/DDBJ databases">
        <title>Identification of the plasmid-mobilization potential of the strain Klebsiella pneumoniae ozenae KIIIA isolated from a polluted aquatic environment.</title>
        <authorList>
            <person name="Albiger B."/>
            <person name="Hubert J.C."/>
            <person name="Lett M.C."/>
        </authorList>
    </citation>
    <scope>NUCLEOTIDE SEQUENCE</scope>
    <source>
        <strain evidence="3">KIIIA</strain>
    </source>
</reference>
<dbReference type="GO" id="GO:0006313">
    <property type="term" value="P:DNA transposition"/>
    <property type="evidence" value="ECO:0007669"/>
    <property type="project" value="InterPro"/>
</dbReference>
<dbReference type="InterPro" id="IPR002525">
    <property type="entry name" value="Transp_IS110-like_N"/>
</dbReference>
<reference evidence="3" key="3">
    <citation type="submission" date="1998-08" db="EMBL/GenBank/DDBJ databases">
        <title>pUB2380: a ColD-like resistance plasmid with three replication origins for three different functions.</title>
        <authorList>
            <person name="Albiger B."/>
            <person name="Comanducci A."/>
            <person name="Dodd H.M."/>
            <person name="Lett M.C."/>
            <person name="Tavakoli N."/>
            <person name="Bennett P.M."/>
        </authorList>
    </citation>
    <scope>NUCLEOTIDE SEQUENCE</scope>
    <source>
        <strain evidence="3">KIIIA</strain>
    </source>
</reference>
<dbReference type="Pfam" id="PF02371">
    <property type="entry name" value="Transposase_20"/>
    <property type="match status" value="1"/>
</dbReference>
<reference evidence="3" key="1">
    <citation type="submission" date="1998-08" db="EMBL/GenBank/DDBJ databases">
        <title>Composite Transposons Tn5708 and Tn5709 are based on a Tn3-like element Tn5403.</title>
        <authorList>
            <person name="Albiger B."/>
            <person name="Hubert J.C."/>
            <person name="Lett M.C."/>
        </authorList>
    </citation>
    <scope>NUCLEOTIDE SEQUENCE</scope>
    <source>
        <strain evidence="3">KIIIA</strain>
    </source>
</reference>
<evidence type="ECO:0000313" key="3">
    <source>
        <dbReference type="EMBL" id="CAA09339.1"/>
    </source>
</evidence>
<evidence type="ECO:0000259" key="2">
    <source>
        <dbReference type="Pfam" id="PF02371"/>
    </source>
</evidence>
<organism evidence="3">
    <name type="scientific">Klebsiella pneumoniae</name>
    <dbReference type="NCBI Taxonomy" id="573"/>
    <lineage>
        <taxon>Bacteria</taxon>
        <taxon>Pseudomonadati</taxon>
        <taxon>Pseudomonadota</taxon>
        <taxon>Gammaproteobacteria</taxon>
        <taxon>Enterobacterales</taxon>
        <taxon>Enterobacteriaceae</taxon>
        <taxon>Klebsiella/Raoultella group</taxon>
        <taxon>Klebsiella</taxon>
        <taxon>Klebsiella pneumoniae complex</taxon>
    </lineage>
</organism>
<dbReference type="GO" id="GO:0003677">
    <property type="term" value="F:DNA binding"/>
    <property type="evidence" value="ECO:0007669"/>
    <property type="project" value="InterPro"/>
</dbReference>
<dbReference type="PANTHER" id="PTHR33055">
    <property type="entry name" value="TRANSPOSASE FOR INSERTION SEQUENCE ELEMENT IS1111A"/>
    <property type="match status" value="1"/>
</dbReference>
<feature type="domain" description="Transposase IS116/IS110/IS902 C-terminal" evidence="2">
    <location>
        <begin position="232"/>
        <end position="306"/>
    </location>
</feature>
<protein>
    <submittedName>
        <fullName evidence="3">Putative transposase</fullName>
    </submittedName>
</protein>
<dbReference type="PANTHER" id="PTHR33055:SF3">
    <property type="entry name" value="PUTATIVE TRANSPOSASE FOR IS117-RELATED"/>
    <property type="match status" value="1"/>
</dbReference>
<dbReference type="Pfam" id="PF01548">
    <property type="entry name" value="DEDD_Tnp_IS110"/>
    <property type="match status" value="1"/>
</dbReference>
<dbReference type="InterPro" id="IPR047650">
    <property type="entry name" value="Transpos_IS110"/>
</dbReference>
<name>O86259_KLEPN</name>
<proteinExistence type="predicted"/>
<dbReference type="InterPro" id="IPR003346">
    <property type="entry name" value="Transposase_20"/>
</dbReference>